<comment type="caution">
    <text evidence="3">The sequence shown here is derived from an EMBL/GenBank/DDBJ whole genome shotgun (WGS) entry which is preliminary data.</text>
</comment>
<dbReference type="InterPro" id="IPR011856">
    <property type="entry name" value="tRNA_endonuc-like_dom_sf"/>
</dbReference>
<dbReference type="OrthoDB" id="7340968at2"/>
<keyword evidence="1" id="KW-0238">DNA-binding</keyword>
<dbReference type="Proteomes" id="UP000193396">
    <property type="component" value="Unassembled WGS sequence"/>
</dbReference>
<evidence type="ECO:0000313" key="3">
    <source>
        <dbReference type="EMBL" id="OSQ48422.1"/>
    </source>
</evidence>
<evidence type="ECO:0000259" key="2">
    <source>
        <dbReference type="Pfam" id="PF01939"/>
    </source>
</evidence>
<accession>A0A1Y2LD56</accession>
<name>A0A1Y2LD56_9PROT</name>
<dbReference type="EMBL" id="JFKB01000005">
    <property type="protein sequence ID" value="OSQ48422.1"/>
    <property type="molecule type" value="Genomic_DNA"/>
</dbReference>
<dbReference type="CDD" id="cd22341">
    <property type="entry name" value="NucS-like"/>
    <property type="match status" value="1"/>
</dbReference>
<dbReference type="GO" id="GO:0004519">
    <property type="term" value="F:endonuclease activity"/>
    <property type="evidence" value="ECO:0007669"/>
    <property type="project" value="InterPro"/>
</dbReference>
<dbReference type="STRING" id="1293890.TALK_09225"/>
<dbReference type="InterPro" id="IPR048301">
    <property type="entry name" value="NucS_C"/>
</dbReference>
<keyword evidence="4" id="KW-1185">Reference proteome</keyword>
<feature type="domain" description="Endonuclease NucS C-terminal" evidence="2">
    <location>
        <begin position="213"/>
        <end position="284"/>
    </location>
</feature>
<protein>
    <recommendedName>
        <fullName evidence="2">Endonuclease NucS C-terminal domain-containing protein</fullName>
    </recommendedName>
</protein>
<gene>
    <name evidence="3" type="ORF">TALK_09225</name>
</gene>
<dbReference type="Gene3D" id="3.40.1350.10">
    <property type="match status" value="1"/>
</dbReference>
<sequence>MQSMVPNRSYYRVMAGAKSAFANECFKGGFIGGDWGIHQNLEGFLPEQWRDFNREFIPVYLVENPEKTRVAAGLACGMLYTISKGMLVGDVILCPTGAGQYYVGEIVSDYYYVEGQILPHRRRIKWFDHGLSRDELSQPLRASAGSIGTVSNITKHAEELEILLSGKKPPSLIHSDADVEDPAVFALEKHLEDFLVSNWQHTELGANFEIYSEDGELVGQQYPSDTGPLDILAISKDRKTLLVVELKRGRASDVVVGQIQRYMGYVKGELAEVGQSVQGVIIALEDDLRLRRALSVANNISFYRYQVSFRLMAG</sequence>
<dbReference type="Pfam" id="PF01939">
    <property type="entry name" value="NucS_C"/>
    <property type="match status" value="1"/>
</dbReference>
<dbReference type="GO" id="GO:0003677">
    <property type="term" value="F:DNA binding"/>
    <property type="evidence" value="ECO:0007669"/>
    <property type="project" value="UniProtKB-KW"/>
</dbReference>
<dbReference type="InterPro" id="IPR002793">
    <property type="entry name" value="Endonuclease_NucS"/>
</dbReference>
<dbReference type="AlphaFoldDB" id="A0A1Y2LD56"/>
<evidence type="ECO:0000313" key="4">
    <source>
        <dbReference type="Proteomes" id="UP000193396"/>
    </source>
</evidence>
<evidence type="ECO:0000256" key="1">
    <source>
        <dbReference type="ARBA" id="ARBA00023125"/>
    </source>
</evidence>
<reference evidence="3 4" key="1">
    <citation type="submission" date="2014-03" db="EMBL/GenBank/DDBJ databases">
        <title>The draft genome sequence of Thalassospira alkalitolerans JCM 18968.</title>
        <authorList>
            <person name="Lai Q."/>
            <person name="Shao Z."/>
        </authorList>
    </citation>
    <scope>NUCLEOTIDE SEQUENCE [LARGE SCALE GENOMIC DNA]</scope>
    <source>
        <strain evidence="3 4">JCM 18968</strain>
    </source>
</reference>
<organism evidence="3 4">
    <name type="scientific">Thalassospira alkalitolerans</name>
    <dbReference type="NCBI Taxonomy" id="1293890"/>
    <lineage>
        <taxon>Bacteria</taxon>
        <taxon>Pseudomonadati</taxon>
        <taxon>Pseudomonadota</taxon>
        <taxon>Alphaproteobacteria</taxon>
        <taxon>Rhodospirillales</taxon>
        <taxon>Thalassospiraceae</taxon>
        <taxon>Thalassospira</taxon>
    </lineage>
</organism>
<proteinExistence type="predicted"/>